<keyword evidence="2" id="KW-0808">Transferase</keyword>
<evidence type="ECO:0000259" key="1">
    <source>
        <dbReference type="PROSITE" id="PS50011"/>
    </source>
</evidence>
<dbReference type="GO" id="GO:0005524">
    <property type="term" value="F:ATP binding"/>
    <property type="evidence" value="ECO:0007669"/>
    <property type="project" value="InterPro"/>
</dbReference>
<gene>
    <name evidence="2" type="ORF">LCPAC001_00420</name>
</gene>
<feature type="domain" description="Protein kinase" evidence="1">
    <location>
        <begin position="125"/>
        <end position="513"/>
    </location>
</feature>
<sequence length="647" mass="76274">MDIRKPKKLKNIGAYTSVTSPKNEKLSQYYQNLYKSKKILPIFQRLFNIQQEYIKKYMIKISINPLCQHIVHKRYDLDIDSLVYDSQKKFYVPEFLQALACYSSYSIFINSPYKKEIYKNIYAFWKKIRSVASGKQGTVYESTKLEQGDAFLIKVTSDEINSYDTYHEIFAGFVLNRYRTQIPNFMYTYGYIDVCGPLHGTNLSGVKTMCISGGKNIYSIVERINPGTTLKDFLNYGMVTEDFLKIYLQIILALHTARDIQYVHNDLHTSNVVMRNLSKMVLVPYKFRGKTIYIKTNKIPTIIDYGYSYFKLNGNTFGVYGVENSGVYWDRYHPIMDSFKILMFMIQGVGYISDPIQNLVKFFDKKADVDEYFGRFTDRYDEYYFDIPYSHKTVEYTHELLIDHILKHNKGLLTRPSEKYKILGCNKKGICEFDYKEYITKSGIFYNSFAFQDLMKDSSTDKFEVINKFSREVNYFFKNDLEEFNSTLNHVITLNKKIDLEKYKNLDLLRSYIKRTFSITGAINISDNKHKYENKIKKIIPNIISFANKVNMVYNLLQQGAIQYTAINTVLLKLKMEPSLFEKGKKLISNFSNEFKLQITLLKKMNLYLRENAILYTKGYNFFEHEIKSFFKFLLKFQIKISQYIGE</sequence>
<dbReference type="SUPFAM" id="SSF56112">
    <property type="entry name" value="Protein kinase-like (PK-like)"/>
    <property type="match status" value="1"/>
</dbReference>
<dbReference type="Gene3D" id="1.10.510.10">
    <property type="entry name" value="Transferase(Phosphotransferase) domain 1"/>
    <property type="match status" value="1"/>
</dbReference>
<keyword evidence="2" id="KW-0418">Kinase</keyword>
<organism evidence="2">
    <name type="scientific">Pithovirus LCPAC001</name>
    <dbReference type="NCBI Taxonomy" id="2506585"/>
    <lineage>
        <taxon>Viruses</taxon>
        <taxon>Pithoviruses</taxon>
    </lineage>
</organism>
<evidence type="ECO:0000313" key="2">
    <source>
        <dbReference type="EMBL" id="QBK89532.1"/>
    </source>
</evidence>
<protein>
    <submittedName>
        <fullName evidence="2">SNF-related serine/threonine-protein kinase</fullName>
    </submittedName>
</protein>
<reference evidence="2" key="1">
    <citation type="journal article" date="2019" name="MBio">
        <title>Virus Genomes from Deep Sea Sediments Expand the Ocean Megavirome and Support Independent Origins of Viral Gigantism.</title>
        <authorList>
            <person name="Backstrom D."/>
            <person name="Yutin N."/>
            <person name="Jorgensen S.L."/>
            <person name="Dharamshi J."/>
            <person name="Homa F."/>
            <person name="Zaremba-Niedwiedzka K."/>
            <person name="Spang A."/>
            <person name="Wolf Y.I."/>
            <person name="Koonin E.V."/>
            <person name="Ettema T.J."/>
        </authorList>
    </citation>
    <scope>NUCLEOTIDE SEQUENCE</scope>
</reference>
<dbReference type="InterPro" id="IPR000719">
    <property type="entry name" value="Prot_kinase_dom"/>
</dbReference>
<name>A0A481Z1F3_9VIRU</name>
<dbReference type="PROSITE" id="PS50011">
    <property type="entry name" value="PROTEIN_KINASE_DOM"/>
    <property type="match status" value="1"/>
</dbReference>
<accession>A0A481Z1F3</accession>
<dbReference type="GO" id="GO:0004672">
    <property type="term" value="F:protein kinase activity"/>
    <property type="evidence" value="ECO:0007669"/>
    <property type="project" value="InterPro"/>
</dbReference>
<dbReference type="EMBL" id="MK500427">
    <property type="protein sequence ID" value="QBK89532.1"/>
    <property type="molecule type" value="Genomic_DNA"/>
</dbReference>
<proteinExistence type="predicted"/>
<dbReference type="InterPro" id="IPR011009">
    <property type="entry name" value="Kinase-like_dom_sf"/>
</dbReference>